<dbReference type="EMBL" id="VSRR010000432">
    <property type="protein sequence ID" value="MPC15509.1"/>
    <property type="molecule type" value="Genomic_DNA"/>
</dbReference>
<accession>A0A5B7D1E9</accession>
<comment type="caution">
    <text evidence="2">The sequence shown here is derived from an EMBL/GenBank/DDBJ whole genome shotgun (WGS) entry which is preliminary data.</text>
</comment>
<dbReference type="Proteomes" id="UP000324222">
    <property type="component" value="Unassembled WGS sequence"/>
</dbReference>
<evidence type="ECO:0000256" key="1">
    <source>
        <dbReference type="SAM" id="Phobius"/>
    </source>
</evidence>
<sequence length="67" mass="7661">MTDDFHNDNEKAAFGVAITSPVPTHLSIAVPVVRLKKIKMKHLHLDNHFLCSTHHNNNVHNFLKDNH</sequence>
<keyword evidence="1" id="KW-1133">Transmembrane helix</keyword>
<protein>
    <submittedName>
        <fullName evidence="2">Uncharacterized protein</fullName>
    </submittedName>
</protein>
<gene>
    <name evidence="2" type="ORF">E2C01_008301</name>
</gene>
<name>A0A5B7D1E9_PORTR</name>
<reference evidence="2 3" key="1">
    <citation type="submission" date="2019-05" db="EMBL/GenBank/DDBJ databases">
        <title>Another draft genome of Portunus trituberculatus and its Hox gene families provides insights of decapod evolution.</title>
        <authorList>
            <person name="Jeong J.-H."/>
            <person name="Song I."/>
            <person name="Kim S."/>
            <person name="Choi T."/>
            <person name="Kim D."/>
            <person name="Ryu S."/>
            <person name="Kim W."/>
        </authorList>
    </citation>
    <scope>NUCLEOTIDE SEQUENCE [LARGE SCALE GENOMIC DNA]</scope>
    <source>
        <tissue evidence="2">Muscle</tissue>
    </source>
</reference>
<organism evidence="2 3">
    <name type="scientific">Portunus trituberculatus</name>
    <name type="common">Swimming crab</name>
    <name type="synonym">Neptunus trituberculatus</name>
    <dbReference type="NCBI Taxonomy" id="210409"/>
    <lineage>
        <taxon>Eukaryota</taxon>
        <taxon>Metazoa</taxon>
        <taxon>Ecdysozoa</taxon>
        <taxon>Arthropoda</taxon>
        <taxon>Crustacea</taxon>
        <taxon>Multicrustacea</taxon>
        <taxon>Malacostraca</taxon>
        <taxon>Eumalacostraca</taxon>
        <taxon>Eucarida</taxon>
        <taxon>Decapoda</taxon>
        <taxon>Pleocyemata</taxon>
        <taxon>Brachyura</taxon>
        <taxon>Eubrachyura</taxon>
        <taxon>Portunoidea</taxon>
        <taxon>Portunidae</taxon>
        <taxon>Portuninae</taxon>
        <taxon>Portunus</taxon>
    </lineage>
</organism>
<proteinExistence type="predicted"/>
<keyword evidence="1" id="KW-0472">Membrane</keyword>
<feature type="transmembrane region" description="Helical" evidence="1">
    <location>
        <begin position="12"/>
        <end position="33"/>
    </location>
</feature>
<evidence type="ECO:0000313" key="2">
    <source>
        <dbReference type="EMBL" id="MPC15509.1"/>
    </source>
</evidence>
<evidence type="ECO:0000313" key="3">
    <source>
        <dbReference type="Proteomes" id="UP000324222"/>
    </source>
</evidence>
<dbReference type="AlphaFoldDB" id="A0A5B7D1E9"/>
<keyword evidence="1" id="KW-0812">Transmembrane</keyword>
<keyword evidence="3" id="KW-1185">Reference proteome</keyword>